<keyword evidence="1" id="KW-0812">Transmembrane</keyword>
<reference evidence="3" key="1">
    <citation type="submission" date="2018-09" db="EMBL/GenBank/DDBJ databases">
        <authorList>
            <person name="Zhu H."/>
        </authorList>
    </citation>
    <scope>NUCLEOTIDE SEQUENCE [LARGE SCALE GENOMIC DNA]</scope>
    <source>
        <strain evidence="3">K1R23-30</strain>
    </source>
</reference>
<protein>
    <recommendedName>
        <fullName evidence="4">Type IV pilus assembly protein PilX</fullName>
    </recommendedName>
</protein>
<dbReference type="Proteomes" id="UP000265955">
    <property type="component" value="Unassembled WGS sequence"/>
</dbReference>
<keyword evidence="3" id="KW-1185">Reference proteome</keyword>
<organism evidence="2 3">
    <name type="scientific">Noviherbaspirillum saxi</name>
    <dbReference type="NCBI Taxonomy" id="2320863"/>
    <lineage>
        <taxon>Bacteria</taxon>
        <taxon>Pseudomonadati</taxon>
        <taxon>Pseudomonadota</taxon>
        <taxon>Betaproteobacteria</taxon>
        <taxon>Burkholderiales</taxon>
        <taxon>Oxalobacteraceae</taxon>
        <taxon>Noviherbaspirillum</taxon>
    </lineage>
</organism>
<gene>
    <name evidence="2" type="ORF">D3871_10960</name>
</gene>
<dbReference type="OrthoDB" id="5954007at2"/>
<evidence type="ECO:0000256" key="1">
    <source>
        <dbReference type="SAM" id="Phobius"/>
    </source>
</evidence>
<evidence type="ECO:0000313" key="3">
    <source>
        <dbReference type="Proteomes" id="UP000265955"/>
    </source>
</evidence>
<accession>A0A3A3FS47</accession>
<proteinExistence type="predicted"/>
<evidence type="ECO:0008006" key="4">
    <source>
        <dbReference type="Google" id="ProtNLM"/>
    </source>
</evidence>
<dbReference type="EMBL" id="QYUO01000001">
    <property type="protein sequence ID" value="RJF98972.1"/>
    <property type="molecule type" value="Genomic_DNA"/>
</dbReference>
<comment type="caution">
    <text evidence="2">The sequence shown here is derived from an EMBL/GenBank/DDBJ whole genome shotgun (WGS) entry which is preliminary data.</text>
</comment>
<name>A0A3A3FS47_9BURK</name>
<dbReference type="AlphaFoldDB" id="A0A3A3FS47"/>
<keyword evidence="1" id="KW-1133">Transmembrane helix</keyword>
<feature type="transmembrane region" description="Helical" evidence="1">
    <location>
        <begin position="21"/>
        <end position="41"/>
    </location>
</feature>
<evidence type="ECO:0000313" key="2">
    <source>
        <dbReference type="EMBL" id="RJF98972.1"/>
    </source>
</evidence>
<sequence length="208" mass="21650">MLIRYPSRVIYRPHHSQQAGVVLIIALVVLVAMTLAAVALVRSVDTSNVIAGNLAFQQAATRSADTGIETAISWLEANNAGAMLNDDDQTNGYASNGGNAAQSPAANESWDAFWMRSLVNRSVKLYGGGKDSAGNMVSYVIDRMCNNAGATTSGASCIASPVVTAATGNAEEGGEVPLAAPSVVYYRITVRVAGPRNTVSYVQAVVAI</sequence>
<keyword evidence="1" id="KW-0472">Membrane</keyword>
<dbReference type="RefSeq" id="WP_119768918.1">
    <property type="nucleotide sequence ID" value="NZ_QYUO01000001.1"/>
</dbReference>